<evidence type="ECO:0000256" key="4">
    <source>
        <dbReference type="ARBA" id="ARBA00022679"/>
    </source>
</evidence>
<dbReference type="CDD" id="cd00130">
    <property type="entry name" value="PAS"/>
    <property type="match status" value="3"/>
</dbReference>
<accession>A0ABW2DQ82</accession>
<dbReference type="SMART" id="SM00388">
    <property type="entry name" value="HisKA"/>
    <property type="match status" value="1"/>
</dbReference>
<dbReference type="InterPro" id="IPR000014">
    <property type="entry name" value="PAS"/>
</dbReference>
<dbReference type="PROSITE" id="PS50112">
    <property type="entry name" value="PAS"/>
    <property type="match status" value="3"/>
</dbReference>
<keyword evidence="4" id="KW-0808">Transferase</keyword>
<evidence type="ECO:0000256" key="2">
    <source>
        <dbReference type="ARBA" id="ARBA00012438"/>
    </source>
</evidence>
<name>A0ABW2DQ82_9BACT</name>
<gene>
    <name evidence="9" type="ORF">ACFQHR_16435</name>
</gene>
<dbReference type="InterPro" id="IPR036890">
    <property type="entry name" value="HATPase_C_sf"/>
</dbReference>
<dbReference type="InterPro" id="IPR035965">
    <property type="entry name" value="PAS-like_dom_sf"/>
</dbReference>
<dbReference type="InterPro" id="IPR052162">
    <property type="entry name" value="Sensor_kinase/Photoreceptor"/>
</dbReference>
<reference evidence="10" key="1">
    <citation type="journal article" date="2019" name="Int. J. Syst. Evol. Microbiol.">
        <title>The Global Catalogue of Microorganisms (GCM) 10K type strain sequencing project: providing services to taxonomists for standard genome sequencing and annotation.</title>
        <authorList>
            <consortium name="The Broad Institute Genomics Platform"/>
            <consortium name="The Broad Institute Genome Sequencing Center for Infectious Disease"/>
            <person name="Wu L."/>
            <person name="Ma J."/>
        </authorList>
    </citation>
    <scope>NUCLEOTIDE SEQUENCE [LARGE SCALE GENOMIC DNA]</scope>
    <source>
        <strain evidence="10">CGMCC 4.7393</strain>
    </source>
</reference>
<dbReference type="PANTHER" id="PTHR43304">
    <property type="entry name" value="PHYTOCHROME-LIKE PROTEIN CPH1"/>
    <property type="match status" value="1"/>
</dbReference>
<evidence type="ECO:0000259" key="7">
    <source>
        <dbReference type="PROSITE" id="PS50112"/>
    </source>
</evidence>
<dbReference type="Gene3D" id="3.30.565.10">
    <property type="entry name" value="Histidine kinase-like ATPase, C-terminal domain"/>
    <property type="match status" value="1"/>
</dbReference>
<feature type="domain" description="PAC" evidence="8">
    <location>
        <begin position="219"/>
        <end position="271"/>
    </location>
</feature>
<proteinExistence type="predicted"/>
<dbReference type="Gene3D" id="3.30.450.20">
    <property type="entry name" value="PAS domain"/>
    <property type="match status" value="3"/>
</dbReference>
<dbReference type="Gene3D" id="1.10.287.130">
    <property type="match status" value="1"/>
</dbReference>
<dbReference type="EMBL" id="JBHSYQ010000015">
    <property type="protein sequence ID" value="MFC6999225.1"/>
    <property type="molecule type" value="Genomic_DNA"/>
</dbReference>
<keyword evidence="3" id="KW-0597">Phosphoprotein</keyword>
<dbReference type="SUPFAM" id="SSF55874">
    <property type="entry name" value="ATPase domain of HSP90 chaperone/DNA topoisomerase II/histidine kinase"/>
    <property type="match status" value="1"/>
</dbReference>
<dbReference type="CDD" id="cd00082">
    <property type="entry name" value="HisKA"/>
    <property type="match status" value="1"/>
</dbReference>
<dbReference type="InterPro" id="IPR005467">
    <property type="entry name" value="His_kinase_dom"/>
</dbReference>
<sequence length="624" mass="71820">MMIPKKGSGDQLSVQGNSHEGYYRILFENNPLPMWVFATHNLRFLMVNEAAVKLYGYSREEFMQMTIKDIRRSSDVADLMEMVNSDRDDFNQSGEWTHLKKDGTLMHVEVDSHVLPEVEGIARRLVVVHDITARVIAETKLKEAEAMASSILQNIVEIVFSFNEKMEMTYVSPQCYATLGYRPEQFYQDKYLWFNIVHPEDRKLFEIALPQLKKTGEQMQIEYRVMTAAGEERWAITRCTATLDENGKMIRMDGSAHDITEQKQTQERLKFADFSIERASEAFIWVRSDAQVMRVNRAACTMLGYSEEEFLKLKVFDFNTNFFSENWGEHWQALEEAKSLVFESSLKSKDGQIRPVEIQLNYFTFNNEAYSFSSIRDITDRKKVEGEKENLTEETIRQNEHLQQFAYIVSHNLRAPVANIVGLLSLYNYKDASDPLNQMLVNKLERTSHRLDATIKDLNEILTIRNTSNQDLEEVSLETVLAEVQEELGPELSRSEATIKANFSGGSTVLGVKGYINSIFFNLTSNAIKYRAPDRNLEIHIYTVFSNDVLCLHYQDNGLGIDLAKQRQKLFGLYRRFHPHIEGKGLGLHMTKIQIESIGGRIEVDSTVNVGTTFKVFFQVPAKK</sequence>
<protein>
    <recommendedName>
        <fullName evidence="2">histidine kinase</fullName>
        <ecNumber evidence="2">2.7.13.3</ecNumber>
    </recommendedName>
</protein>
<dbReference type="SMART" id="SM00387">
    <property type="entry name" value="HATPase_c"/>
    <property type="match status" value="1"/>
</dbReference>
<dbReference type="SUPFAM" id="SSF55785">
    <property type="entry name" value="PYP-like sensor domain (PAS domain)"/>
    <property type="match status" value="3"/>
</dbReference>
<dbReference type="NCBIfam" id="TIGR00229">
    <property type="entry name" value="sensory_box"/>
    <property type="match status" value="3"/>
</dbReference>
<comment type="caution">
    <text evidence="9">The sequence shown here is derived from an EMBL/GenBank/DDBJ whole genome shotgun (WGS) entry which is preliminary data.</text>
</comment>
<feature type="domain" description="PAC" evidence="8">
    <location>
        <begin position="92"/>
        <end position="143"/>
    </location>
</feature>
<dbReference type="Pfam" id="PF02518">
    <property type="entry name" value="HATPase_c"/>
    <property type="match status" value="1"/>
</dbReference>
<dbReference type="InterPro" id="IPR001610">
    <property type="entry name" value="PAC"/>
</dbReference>
<feature type="domain" description="PAS" evidence="7">
    <location>
        <begin position="276"/>
        <end position="311"/>
    </location>
</feature>
<dbReference type="PANTHER" id="PTHR43304:SF1">
    <property type="entry name" value="PAC DOMAIN-CONTAINING PROTEIN"/>
    <property type="match status" value="1"/>
</dbReference>
<comment type="catalytic activity">
    <reaction evidence="1">
        <text>ATP + protein L-histidine = ADP + protein N-phospho-L-histidine.</text>
        <dbReference type="EC" id="2.7.13.3"/>
    </reaction>
</comment>
<organism evidence="9 10">
    <name type="scientific">Rufibacter roseus</name>
    <dbReference type="NCBI Taxonomy" id="1567108"/>
    <lineage>
        <taxon>Bacteria</taxon>
        <taxon>Pseudomonadati</taxon>
        <taxon>Bacteroidota</taxon>
        <taxon>Cytophagia</taxon>
        <taxon>Cytophagales</taxon>
        <taxon>Hymenobacteraceae</taxon>
        <taxon>Rufibacter</taxon>
    </lineage>
</organism>
<dbReference type="Pfam" id="PF08447">
    <property type="entry name" value="PAS_3"/>
    <property type="match status" value="1"/>
</dbReference>
<dbReference type="InterPro" id="IPR004358">
    <property type="entry name" value="Sig_transdc_His_kin-like_C"/>
</dbReference>
<keyword evidence="5" id="KW-0418">Kinase</keyword>
<dbReference type="RefSeq" id="WP_082882881.1">
    <property type="nucleotide sequence ID" value="NZ_JBHSYQ010000015.1"/>
</dbReference>
<dbReference type="Proteomes" id="UP001596405">
    <property type="component" value="Unassembled WGS sequence"/>
</dbReference>
<dbReference type="SMART" id="SM00091">
    <property type="entry name" value="PAS"/>
    <property type="match status" value="3"/>
</dbReference>
<feature type="domain" description="Histidine kinase" evidence="6">
    <location>
        <begin position="408"/>
        <end position="622"/>
    </location>
</feature>
<dbReference type="PROSITE" id="PS50109">
    <property type="entry name" value="HIS_KIN"/>
    <property type="match status" value="1"/>
</dbReference>
<evidence type="ECO:0000313" key="10">
    <source>
        <dbReference type="Proteomes" id="UP001596405"/>
    </source>
</evidence>
<evidence type="ECO:0000313" key="9">
    <source>
        <dbReference type="EMBL" id="MFC6999225.1"/>
    </source>
</evidence>
<dbReference type="InterPro" id="IPR003594">
    <property type="entry name" value="HATPase_dom"/>
</dbReference>
<evidence type="ECO:0000259" key="6">
    <source>
        <dbReference type="PROSITE" id="PS50109"/>
    </source>
</evidence>
<dbReference type="SMART" id="SM00086">
    <property type="entry name" value="PAC"/>
    <property type="match status" value="3"/>
</dbReference>
<evidence type="ECO:0000256" key="5">
    <source>
        <dbReference type="ARBA" id="ARBA00022777"/>
    </source>
</evidence>
<dbReference type="EC" id="2.7.13.3" evidence="2"/>
<dbReference type="InterPro" id="IPR000700">
    <property type="entry name" value="PAS-assoc_C"/>
</dbReference>
<dbReference type="InterPro" id="IPR013655">
    <property type="entry name" value="PAS_fold_3"/>
</dbReference>
<feature type="domain" description="PAS" evidence="7">
    <location>
        <begin position="19"/>
        <end position="84"/>
    </location>
</feature>
<dbReference type="PROSITE" id="PS50113">
    <property type="entry name" value="PAC"/>
    <property type="match status" value="2"/>
</dbReference>
<dbReference type="InterPro" id="IPR003661">
    <property type="entry name" value="HisK_dim/P_dom"/>
</dbReference>
<keyword evidence="10" id="KW-1185">Reference proteome</keyword>
<dbReference type="InterPro" id="IPR036097">
    <property type="entry name" value="HisK_dim/P_sf"/>
</dbReference>
<evidence type="ECO:0000256" key="1">
    <source>
        <dbReference type="ARBA" id="ARBA00000085"/>
    </source>
</evidence>
<evidence type="ECO:0000256" key="3">
    <source>
        <dbReference type="ARBA" id="ARBA00022553"/>
    </source>
</evidence>
<evidence type="ECO:0000259" key="8">
    <source>
        <dbReference type="PROSITE" id="PS50113"/>
    </source>
</evidence>
<dbReference type="SUPFAM" id="SSF47384">
    <property type="entry name" value="Homodimeric domain of signal transducing histidine kinase"/>
    <property type="match status" value="1"/>
</dbReference>
<dbReference type="PRINTS" id="PR00344">
    <property type="entry name" value="BCTRLSENSOR"/>
</dbReference>
<feature type="domain" description="PAS" evidence="7">
    <location>
        <begin position="144"/>
        <end position="216"/>
    </location>
</feature>
<dbReference type="Pfam" id="PF13426">
    <property type="entry name" value="PAS_9"/>
    <property type="match status" value="2"/>
</dbReference>